<dbReference type="EMBL" id="JQZV01000013">
    <property type="protein sequence ID" value="KGN92237.1"/>
    <property type="molecule type" value="Genomic_DNA"/>
</dbReference>
<keyword evidence="8 9" id="KW-0238">DNA-binding</keyword>
<keyword evidence="9 10" id="KW-0227">DNA damage</keyword>
<keyword evidence="6 9" id="KW-0547">Nucleotide-binding</keyword>
<keyword evidence="9 10" id="KW-0742">SOS response</keyword>
<dbReference type="InterPro" id="IPR018078">
    <property type="entry name" value="DNA-binding_RecF_CS"/>
</dbReference>
<organism evidence="12 13">
    <name type="scientific">Porphyromonas canoris</name>
    <dbReference type="NCBI Taxonomy" id="36875"/>
    <lineage>
        <taxon>Bacteria</taxon>
        <taxon>Pseudomonadati</taxon>
        <taxon>Bacteroidota</taxon>
        <taxon>Bacteroidia</taxon>
        <taxon>Bacteroidales</taxon>
        <taxon>Porphyromonadaceae</taxon>
        <taxon>Porphyromonas</taxon>
    </lineage>
</organism>
<dbReference type="Proteomes" id="UP000030101">
    <property type="component" value="Unassembled WGS sequence"/>
</dbReference>
<feature type="domain" description="RecF/RecN/SMC N-terminal" evidence="11">
    <location>
        <begin position="3"/>
        <end position="345"/>
    </location>
</feature>
<comment type="caution">
    <text evidence="12">The sequence shown here is derived from an EMBL/GenBank/DDBJ whole genome shotgun (WGS) entry which is preliminary data.</text>
</comment>
<sequence length="371" mass="42573">MQLKEIDISNYKNIKQAHLTFSPKINCLIGLNGMGKTNLLDAIYYLSFLRGHFYLPDHMVICHNESFCLLDAHYLRNKNEEHIVCSIRPGHQKVFKRNKKAYTRLSEHIGKLPVVMISPKDFDLVHGGSEERRKYLDTLISQEKPKYLEALIAHKRLLEQRNSILKSASPNVEILDILEEQLAQESALIQKDRTDWIERIASHFSSFYNEISGSKDNVSLSYLPSIEDYSVEGIRATLRDNRQKDFVLGYTSQGIHKDDIGMYIDGELIRKIGSQGQNKTFLIALKLAQYDILKEATGLKPLLLLDDLFDKLDAERVNKIIHMVAGDTFGQIFMTDTNRTYLDKILKEKKETSYHLFSVEKGTFSLIASNA</sequence>
<comment type="function">
    <text evidence="9 10">The RecF protein is involved in DNA metabolism; it is required for DNA replication and normal SOS inducibility. RecF binds preferentially to single-stranded, linear DNA. It also seems to bind ATP.</text>
</comment>
<evidence type="ECO:0000256" key="6">
    <source>
        <dbReference type="ARBA" id="ARBA00022741"/>
    </source>
</evidence>
<evidence type="ECO:0000313" key="12">
    <source>
        <dbReference type="EMBL" id="KGN92237.1"/>
    </source>
</evidence>
<evidence type="ECO:0000256" key="8">
    <source>
        <dbReference type="ARBA" id="ARBA00023125"/>
    </source>
</evidence>
<proteinExistence type="inferred from homology"/>
<evidence type="ECO:0000256" key="10">
    <source>
        <dbReference type="RuleBase" id="RU000578"/>
    </source>
</evidence>
<dbReference type="RefSeq" id="WP_036792432.1">
    <property type="nucleotide sequence ID" value="NZ_JQZV01000013.1"/>
</dbReference>
<evidence type="ECO:0000256" key="3">
    <source>
        <dbReference type="ARBA" id="ARBA00020170"/>
    </source>
</evidence>
<keyword evidence="7 9" id="KW-0067">ATP-binding</keyword>
<reference evidence="12 13" key="1">
    <citation type="submission" date="2014-08" db="EMBL/GenBank/DDBJ databases">
        <title>Porphyromonas canoris strain:OH2762 Genome sequencing.</title>
        <authorList>
            <person name="Wallis C."/>
            <person name="Deusch O."/>
            <person name="O'Flynn C."/>
            <person name="Davis I."/>
            <person name="Jospin G."/>
            <person name="Darling A.E."/>
            <person name="Coil D.A."/>
            <person name="Alexiev A."/>
            <person name="Horsfall A."/>
            <person name="Kirkwood N."/>
            <person name="Harris S."/>
            <person name="Eisen J.A."/>
        </authorList>
    </citation>
    <scope>NUCLEOTIDE SEQUENCE [LARGE SCALE GENOMIC DNA]</scope>
    <source>
        <strain evidence="13">COT-108 OH2762</strain>
    </source>
</reference>
<feature type="binding site" evidence="9">
    <location>
        <begin position="30"/>
        <end position="37"/>
    </location>
    <ligand>
        <name>ATP</name>
        <dbReference type="ChEBI" id="CHEBI:30616"/>
    </ligand>
</feature>
<keyword evidence="5 9" id="KW-0235">DNA replication</keyword>
<evidence type="ECO:0000256" key="4">
    <source>
        <dbReference type="ARBA" id="ARBA00022490"/>
    </source>
</evidence>
<dbReference type="Gene3D" id="3.40.50.300">
    <property type="entry name" value="P-loop containing nucleotide triphosphate hydrolases"/>
    <property type="match status" value="1"/>
</dbReference>
<evidence type="ECO:0000313" key="13">
    <source>
        <dbReference type="Proteomes" id="UP000030101"/>
    </source>
</evidence>
<evidence type="ECO:0000256" key="1">
    <source>
        <dbReference type="ARBA" id="ARBA00004496"/>
    </source>
</evidence>
<dbReference type="Gene3D" id="1.20.1050.90">
    <property type="entry name" value="RecF/RecN/SMC, N-terminal domain"/>
    <property type="match status" value="1"/>
</dbReference>
<comment type="similarity">
    <text evidence="2 9 10">Belongs to the RecF family.</text>
</comment>
<evidence type="ECO:0000259" key="11">
    <source>
        <dbReference type="Pfam" id="PF02463"/>
    </source>
</evidence>
<dbReference type="InterPro" id="IPR001238">
    <property type="entry name" value="DNA-binding_RecF"/>
</dbReference>
<comment type="subcellular location">
    <subcellularLocation>
        <location evidence="1 9 10">Cytoplasm</location>
    </subcellularLocation>
</comment>
<dbReference type="PANTHER" id="PTHR32182:SF0">
    <property type="entry name" value="DNA REPLICATION AND REPAIR PROTEIN RECF"/>
    <property type="match status" value="1"/>
</dbReference>
<evidence type="ECO:0000256" key="9">
    <source>
        <dbReference type="HAMAP-Rule" id="MF_00365"/>
    </source>
</evidence>
<dbReference type="Pfam" id="PF02463">
    <property type="entry name" value="SMC_N"/>
    <property type="match status" value="1"/>
</dbReference>
<keyword evidence="13" id="KW-1185">Reference proteome</keyword>
<dbReference type="InterPro" id="IPR027417">
    <property type="entry name" value="P-loop_NTPase"/>
</dbReference>
<accession>A0ABR4XL09</accession>
<name>A0ABR4XL09_9PORP</name>
<keyword evidence="9 10" id="KW-0234">DNA repair</keyword>
<protein>
    <recommendedName>
        <fullName evidence="3 9">DNA replication and repair protein RecF</fullName>
    </recommendedName>
</protein>
<dbReference type="NCBIfam" id="TIGR00611">
    <property type="entry name" value="recf"/>
    <property type="match status" value="1"/>
</dbReference>
<evidence type="ECO:0000256" key="5">
    <source>
        <dbReference type="ARBA" id="ARBA00022705"/>
    </source>
</evidence>
<dbReference type="InterPro" id="IPR003395">
    <property type="entry name" value="RecF/RecN/SMC_N"/>
</dbReference>
<dbReference type="PROSITE" id="PS00617">
    <property type="entry name" value="RECF_1"/>
    <property type="match status" value="1"/>
</dbReference>
<dbReference type="SUPFAM" id="SSF52540">
    <property type="entry name" value="P-loop containing nucleoside triphosphate hydrolases"/>
    <property type="match status" value="1"/>
</dbReference>
<dbReference type="PROSITE" id="PS00618">
    <property type="entry name" value="RECF_2"/>
    <property type="match status" value="1"/>
</dbReference>
<dbReference type="HAMAP" id="MF_00365">
    <property type="entry name" value="RecF"/>
    <property type="match status" value="1"/>
</dbReference>
<gene>
    <name evidence="9" type="primary">recF</name>
    <name evidence="12" type="ORF">HQ43_09485</name>
</gene>
<evidence type="ECO:0000256" key="2">
    <source>
        <dbReference type="ARBA" id="ARBA00008016"/>
    </source>
</evidence>
<evidence type="ECO:0000256" key="7">
    <source>
        <dbReference type="ARBA" id="ARBA00022840"/>
    </source>
</evidence>
<dbReference type="PANTHER" id="PTHR32182">
    <property type="entry name" value="DNA REPLICATION AND REPAIR PROTEIN RECF"/>
    <property type="match status" value="1"/>
</dbReference>
<keyword evidence="4 9" id="KW-0963">Cytoplasm</keyword>
<dbReference type="InterPro" id="IPR042174">
    <property type="entry name" value="RecF_2"/>
</dbReference>